<dbReference type="RefSeq" id="WP_182202166.1">
    <property type="nucleotide sequence ID" value="NZ_JACGLT010000001.1"/>
</dbReference>
<protein>
    <submittedName>
        <fullName evidence="1">Uncharacterized protein</fullName>
    </submittedName>
</protein>
<name>A0A7W2M2C1_9FLAO</name>
<dbReference type="Proteomes" id="UP000541857">
    <property type="component" value="Unassembled WGS sequence"/>
</dbReference>
<sequence>MQIVEVNLIDGYPFYCPVTGTLILSEDEFTASPAMVYCYIQNESTFEYTNGQAQEVFSDISKGDFYLNYEKYNNRLHSLTNDVGTENWVCFRLCSGRNGSFVVDHCIDMGFRESLNNVGI</sequence>
<organism evidence="1 2">
    <name type="scientific">Gelidibacter maritimus</name>
    <dbReference type="NCBI Taxonomy" id="2761487"/>
    <lineage>
        <taxon>Bacteria</taxon>
        <taxon>Pseudomonadati</taxon>
        <taxon>Bacteroidota</taxon>
        <taxon>Flavobacteriia</taxon>
        <taxon>Flavobacteriales</taxon>
        <taxon>Flavobacteriaceae</taxon>
        <taxon>Gelidibacter</taxon>
    </lineage>
</organism>
<dbReference type="AlphaFoldDB" id="A0A7W2M2C1"/>
<evidence type="ECO:0000313" key="2">
    <source>
        <dbReference type="Proteomes" id="UP000541857"/>
    </source>
</evidence>
<reference evidence="1 2" key="1">
    <citation type="submission" date="2020-07" db="EMBL/GenBank/DDBJ databases">
        <title>Bacterium isolated from marine sediment.</title>
        <authorList>
            <person name="Shang D."/>
        </authorList>
    </citation>
    <scope>NUCLEOTIDE SEQUENCE [LARGE SCALE GENOMIC DNA]</scope>
    <source>
        <strain evidence="1 2">F6074</strain>
    </source>
</reference>
<gene>
    <name evidence="1" type="ORF">H3Z82_01810</name>
</gene>
<keyword evidence="2" id="KW-1185">Reference proteome</keyword>
<evidence type="ECO:0000313" key="1">
    <source>
        <dbReference type="EMBL" id="MBA6151459.1"/>
    </source>
</evidence>
<comment type="caution">
    <text evidence="1">The sequence shown here is derived from an EMBL/GenBank/DDBJ whole genome shotgun (WGS) entry which is preliminary data.</text>
</comment>
<accession>A0A7W2M2C1</accession>
<proteinExistence type="predicted"/>
<dbReference type="EMBL" id="JACGLT010000001">
    <property type="protein sequence ID" value="MBA6151459.1"/>
    <property type="molecule type" value="Genomic_DNA"/>
</dbReference>